<reference evidence="1 2" key="1">
    <citation type="submission" date="2018-03" db="EMBL/GenBank/DDBJ databases">
        <title>Genomic Encyclopedia of Archaeal and Bacterial Type Strains, Phase II (KMG-II): from individual species to whole genera.</title>
        <authorList>
            <person name="Goeker M."/>
        </authorList>
    </citation>
    <scope>NUCLEOTIDE SEQUENCE [LARGE SCALE GENOMIC DNA]</scope>
    <source>
        <strain evidence="1 2">DSM 19711</strain>
    </source>
</reference>
<evidence type="ECO:0000313" key="2">
    <source>
        <dbReference type="Proteomes" id="UP000238083"/>
    </source>
</evidence>
<dbReference type="AlphaFoldDB" id="A0A2T0R4V9"/>
<proteinExistence type="predicted"/>
<dbReference type="Proteomes" id="UP000238083">
    <property type="component" value="Unassembled WGS sequence"/>
</dbReference>
<name>A0A2T0R4V9_9ACTN</name>
<comment type="caution">
    <text evidence="1">The sequence shown here is derived from an EMBL/GenBank/DDBJ whole genome shotgun (WGS) entry which is preliminary data.</text>
</comment>
<evidence type="ECO:0000313" key="1">
    <source>
        <dbReference type="EMBL" id="PRY15801.1"/>
    </source>
</evidence>
<accession>A0A2T0R4V9</accession>
<keyword evidence="2" id="KW-1185">Reference proteome</keyword>
<gene>
    <name evidence="1" type="ORF">CLV37_10410</name>
</gene>
<dbReference type="EMBL" id="PVZF01000004">
    <property type="protein sequence ID" value="PRY15801.1"/>
    <property type="molecule type" value="Genomic_DNA"/>
</dbReference>
<sequence length="73" mass="7609">MLAARAMEEITSRAAATQSDAVAATAAISQLSEVTAIHPGPGKYPTGLLIAHGDVDRCVQRRKRSETASMVTA</sequence>
<organism evidence="1 2">
    <name type="scientific">Kineococcus rhizosphaerae</name>
    <dbReference type="NCBI Taxonomy" id="559628"/>
    <lineage>
        <taxon>Bacteria</taxon>
        <taxon>Bacillati</taxon>
        <taxon>Actinomycetota</taxon>
        <taxon>Actinomycetes</taxon>
        <taxon>Kineosporiales</taxon>
        <taxon>Kineosporiaceae</taxon>
        <taxon>Kineococcus</taxon>
    </lineage>
</organism>
<protein>
    <submittedName>
        <fullName evidence="1">Uncharacterized protein</fullName>
    </submittedName>
</protein>